<reference evidence="2" key="1">
    <citation type="journal article" date="2012" name="Science">
        <title>Fermentation, hydrogen, and sulfur metabolism in multiple uncultivated bacterial phyla.</title>
        <authorList>
            <person name="Wrighton K.C."/>
            <person name="Thomas B.C."/>
            <person name="Sharon I."/>
            <person name="Miller C.S."/>
            <person name="Castelle C.J."/>
            <person name="VerBerkmoes N.C."/>
            <person name="Wilkins M.J."/>
            <person name="Hettich R.L."/>
            <person name="Lipton M.S."/>
            <person name="Williams K.H."/>
            <person name="Long P.E."/>
            <person name="Banfield J.F."/>
        </authorList>
    </citation>
    <scope>NUCLEOTIDE SEQUENCE [LARGE SCALE GENOMIC DNA]</scope>
</reference>
<feature type="transmembrane region" description="Helical" evidence="1">
    <location>
        <begin position="21"/>
        <end position="43"/>
    </location>
</feature>
<proteinExistence type="predicted"/>
<comment type="caution">
    <text evidence="2">The sequence shown here is derived from an EMBL/GenBank/DDBJ whole genome shotgun (WGS) entry which is preliminary data.</text>
</comment>
<gene>
    <name evidence="2" type="ORF">ACD_49C00067G0015</name>
</gene>
<accession>K2BUW2</accession>
<keyword evidence="1" id="KW-0472">Membrane</keyword>
<dbReference type="EMBL" id="AMFJ01021653">
    <property type="protein sequence ID" value="EKD66029.1"/>
    <property type="molecule type" value="Genomic_DNA"/>
</dbReference>
<keyword evidence="1" id="KW-0812">Transmembrane</keyword>
<protein>
    <submittedName>
        <fullName evidence="2">Uncharacterized protein</fullName>
    </submittedName>
</protein>
<name>K2BUW2_9BACT</name>
<organism evidence="2">
    <name type="scientific">uncultured bacterium</name>
    <name type="common">gcode 4</name>
    <dbReference type="NCBI Taxonomy" id="1234023"/>
    <lineage>
        <taxon>Bacteria</taxon>
        <taxon>environmental samples</taxon>
    </lineage>
</organism>
<evidence type="ECO:0000256" key="1">
    <source>
        <dbReference type="SAM" id="Phobius"/>
    </source>
</evidence>
<evidence type="ECO:0000313" key="2">
    <source>
        <dbReference type="EMBL" id="EKD66029.1"/>
    </source>
</evidence>
<keyword evidence="1" id="KW-1133">Transmembrane helix</keyword>
<dbReference type="AlphaFoldDB" id="K2BUW2"/>
<sequence>MIQCFWFNKILMKKFNKRWETLVSLLIWMFIISLVISWIATIIGSNYSLEDNFIKNNKVFFLKNNTVNIIKSIDTKWITEWENIYLYKDTENKKFNILTGALNEKYKYVDEYWNNILNIWDYDGNLYSRIVYIQNADTSVWTQNQIIKITVKEITKK</sequence>